<evidence type="ECO:0000256" key="1">
    <source>
        <dbReference type="SAM" id="MobiDB-lite"/>
    </source>
</evidence>
<evidence type="ECO:0000313" key="2">
    <source>
        <dbReference type="EMBL" id="CAB4741977.1"/>
    </source>
</evidence>
<proteinExistence type="predicted"/>
<dbReference type="EMBL" id="CAEZYR010000038">
    <property type="protein sequence ID" value="CAB4741977.1"/>
    <property type="molecule type" value="Genomic_DNA"/>
</dbReference>
<sequence length="150" mass="15865">MGSNVRDRKVIDEMRARAGTAPSAWEQAEIRAGAIRAAREHRNLTGSDLRVSLEAEQRWLRVAASNGVAPSSSRLTQRNGAGLATVSDIGTAGSPCRGRSASECPVPGRGGGTTRRPPHRPVDLGCSALDQLPTQMYATVLGSIEPLYST</sequence>
<reference evidence="2" key="1">
    <citation type="submission" date="2020-05" db="EMBL/GenBank/DDBJ databases">
        <authorList>
            <person name="Chiriac C."/>
            <person name="Salcher M."/>
            <person name="Ghai R."/>
            <person name="Kavagutti S V."/>
        </authorList>
    </citation>
    <scope>NUCLEOTIDE SEQUENCE</scope>
</reference>
<dbReference type="AlphaFoldDB" id="A0A6J6T505"/>
<name>A0A6J6T505_9ZZZZ</name>
<organism evidence="2">
    <name type="scientific">freshwater metagenome</name>
    <dbReference type="NCBI Taxonomy" id="449393"/>
    <lineage>
        <taxon>unclassified sequences</taxon>
        <taxon>metagenomes</taxon>
        <taxon>ecological metagenomes</taxon>
    </lineage>
</organism>
<gene>
    <name evidence="2" type="ORF">UFOPK2754_01241</name>
</gene>
<feature type="region of interest" description="Disordered" evidence="1">
    <location>
        <begin position="90"/>
        <end position="121"/>
    </location>
</feature>
<accession>A0A6J6T505</accession>
<protein>
    <submittedName>
        <fullName evidence="2">Unannotated protein</fullName>
    </submittedName>
</protein>